<dbReference type="SUPFAM" id="SSF52743">
    <property type="entry name" value="Subtilisin-like"/>
    <property type="match status" value="1"/>
</dbReference>
<keyword evidence="6" id="KW-0175">Coiled coil</keyword>
<sequence>MAAEKYPYENLKIVDISHDKGGRYKPDRGFPSINVKNKKKHADKIKKELGSLTEEINQKASEQGIDPKLIFKIKFKQNVSEKDLARFGCDFLGDLASENNAQVVFSDQERLKTFYQKWEKFHSDDLTSKGNPKHNNFFANILSLSRLNAEDRKGFKLKDVDIEDDTTYFLDVDLWFSDTRAECLKDQENIKKILGDEGKITDFYIGDSIHLLRVKATGARLKELLEEERVCQIDIPPKLMSEFHQKLDLDLDKLNPVEVEADSPAVCVIDSGIVPEHPLIRNALVDSKVFREDLDDDIDEHGHGTMVAGIAVYGDLEESIENGLFKPSVRLLSARVTDSNSNLGPDDKLYIKQIEEAIKYYHENFNCRIFNLSLGDPNHYFLGQQYQSRWAHILDNLARKRNLIIVISTGNINEKHFNQDFGLEGEQIKKNFPFYLYTEEAGLLNPATAVNCISVGSINTELRTSRGFMDHSQKEKGIDRLRISKENEPSAFTRTGPGFNDTVKPDLVAYGGNMYYHARTNKLISNDYQSGIPSLNNNFFDDGKLFSCASGTSFSTPYISNLAAKILNYNKDFKNNTVRALLANSADYPLEVTEGIENYMQEMQSVILARLSQLKENTDDEELIELITSILDKRFLNTQNKNKILKSKKLDDKTKRLIKAVPGVEAEYDDFLLRVSGYGFPDIDRALKSSENKVTLWAENSIKMDRFDVYKIPIPEDFISKTGLRKITVSLAFSPPVRHTRKDYAGYIMDFELVRGIDLEETLERAANDDKSENITDLGGERCSFCPKTGIIKNSTLQKATFEIKRTPQEYGNCYYLIVVSQDKWITNSAEFIETTDEENYSVVITLEHKKEEVKMYNEIKERIDQEVEVKPELEANV</sequence>
<accession>A0A1G6N8P2</accession>
<evidence type="ECO:0000256" key="1">
    <source>
        <dbReference type="ARBA" id="ARBA00011073"/>
    </source>
</evidence>
<keyword evidence="3 5" id="KW-0378">Hydrolase</keyword>
<dbReference type="InterPro" id="IPR050131">
    <property type="entry name" value="Peptidase_S8_subtilisin-like"/>
</dbReference>
<evidence type="ECO:0000256" key="4">
    <source>
        <dbReference type="ARBA" id="ARBA00022825"/>
    </source>
</evidence>
<dbReference type="PROSITE" id="PS51892">
    <property type="entry name" value="SUBTILASE"/>
    <property type="match status" value="1"/>
</dbReference>
<reference evidence="8 9" key="1">
    <citation type="submission" date="2016-10" db="EMBL/GenBank/DDBJ databases">
        <authorList>
            <person name="Varghese N."/>
            <person name="Submissions S."/>
        </authorList>
    </citation>
    <scope>NUCLEOTIDE SEQUENCE [LARGE SCALE GENOMIC DNA]</scope>
    <source>
        <strain evidence="8 9">WG10</strain>
    </source>
</reference>
<dbReference type="PANTHER" id="PTHR43806:SF11">
    <property type="entry name" value="CEREVISIN-RELATED"/>
    <property type="match status" value="1"/>
</dbReference>
<dbReference type="Gene3D" id="3.40.50.200">
    <property type="entry name" value="Peptidase S8/S53 domain"/>
    <property type="match status" value="1"/>
</dbReference>
<keyword evidence="2 5" id="KW-0645">Protease</keyword>
<organism evidence="8 9">
    <name type="scientific">Halanaerobium congolense</name>
    <dbReference type="NCBI Taxonomy" id="54121"/>
    <lineage>
        <taxon>Bacteria</taxon>
        <taxon>Bacillati</taxon>
        <taxon>Bacillota</taxon>
        <taxon>Clostridia</taxon>
        <taxon>Halanaerobiales</taxon>
        <taxon>Halanaerobiaceae</taxon>
        <taxon>Halanaerobium</taxon>
    </lineage>
</organism>
<evidence type="ECO:0000259" key="7">
    <source>
        <dbReference type="Pfam" id="PF00082"/>
    </source>
</evidence>
<feature type="active site" description="Charge relay system" evidence="5">
    <location>
        <position position="303"/>
    </location>
</feature>
<dbReference type="AlphaFoldDB" id="A0A1G6N8P2"/>
<evidence type="ECO:0000256" key="5">
    <source>
        <dbReference type="PROSITE-ProRule" id="PRU01240"/>
    </source>
</evidence>
<feature type="domain" description="Peptidase S8/S53" evidence="7">
    <location>
        <begin position="264"/>
        <end position="586"/>
    </location>
</feature>
<dbReference type="Pfam" id="PF00082">
    <property type="entry name" value="Peptidase_S8"/>
    <property type="match status" value="1"/>
</dbReference>
<feature type="active site" description="Charge relay system" evidence="5">
    <location>
        <position position="553"/>
    </location>
</feature>
<feature type="coiled-coil region" evidence="6">
    <location>
        <begin position="847"/>
        <end position="877"/>
    </location>
</feature>
<evidence type="ECO:0000313" key="8">
    <source>
        <dbReference type="EMBL" id="SDC64209.1"/>
    </source>
</evidence>
<evidence type="ECO:0000313" key="9">
    <source>
        <dbReference type="Proteomes" id="UP000324896"/>
    </source>
</evidence>
<dbReference type="GO" id="GO:0004252">
    <property type="term" value="F:serine-type endopeptidase activity"/>
    <property type="evidence" value="ECO:0007669"/>
    <property type="project" value="UniProtKB-UniRule"/>
</dbReference>
<evidence type="ECO:0000256" key="2">
    <source>
        <dbReference type="ARBA" id="ARBA00022670"/>
    </source>
</evidence>
<keyword evidence="4 5" id="KW-0720">Serine protease</keyword>
<dbReference type="PANTHER" id="PTHR43806">
    <property type="entry name" value="PEPTIDASE S8"/>
    <property type="match status" value="1"/>
</dbReference>
<dbReference type="InterPro" id="IPR015500">
    <property type="entry name" value="Peptidase_S8_subtilisin-rel"/>
</dbReference>
<evidence type="ECO:0000256" key="3">
    <source>
        <dbReference type="ARBA" id="ARBA00022801"/>
    </source>
</evidence>
<protein>
    <submittedName>
        <fullName evidence="8">Subtilase family protein</fullName>
    </submittedName>
</protein>
<dbReference type="EMBL" id="FMYT01000011">
    <property type="protein sequence ID" value="SDC64209.1"/>
    <property type="molecule type" value="Genomic_DNA"/>
</dbReference>
<proteinExistence type="inferred from homology"/>
<dbReference type="PRINTS" id="PR00723">
    <property type="entry name" value="SUBTILISIN"/>
</dbReference>
<gene>
    <name evidence="8" type="ORF">SAMN04488597_1113</name>
</gene>
<feature type="coiled-coil region" evidence="6">
    <location>
        <begin position="35"/>
        <end position="62"/>
    </location>
</feature>
<evidence type="ECO:0000256" key="6">
    <source>
        <dbReference type="SAM" id="Coils"/>
    </source>
</evidence>
<feature type="active site" description="Charge relay system" evidence="5">
    <location>
        <position position="270"/>
    </location>
</feature>
<dbReference type="RefSeq" id="WP_149796777.1">
    <property type="nucleotide sequence ID" value="NZ_FMYT01000011.1"/>
</dbReference>
<dbReference type="InterPro" id="IPR000209">
    <property type="entry name" value="Peptidase_S8/S53_dom"/>
</dbReference>
<dbReference type="GO" id="GO:0006508">
    <property type="term" value="P:proteolysis"/>
    <property type="evidence" value="ECO:0007669"/>
    <property type="project" value="UniProtKB-KW"/>
</dbReference>
<name>A0A1G6N8P2_9FIRM</name>
<dbReference type="InterPro" id="IPR034074">
    <property type="entry name" value="Y4bN_pept_dom"/>
</dbReference>
<dbReference type="InterPro" id="IPR036852">
    <property type="entry name" value="Peptidase_S8/S53_dom_sf"/>
</dbReference>
<dbReference type="CDD" id="cd04847">
    <property type="entry name" value="Peptidases_S8_Subtilisin_like_2"/>
    <property type="match status" value="1"/>
</dbReference>
<dbReference type="Proteomes" id="UP000324896">
    <property type="component" value="Unassembled WGS sequence"/>
</dbReference>
<comment type="similarity">
    <text evidence="1 5">Belongs to the peptidase S8 family.</text>
</comment>